<dbReference type="Proteomes" id="UP000555838">
    <property type="component" value="Unassembled WGS sequence"/>
</dbReference>
<evidence type="ECO:0000313" key="2">
    <source>
        <dbReference type="Proteomes" id="UP000555838"/>
    </source>
</evidence>
<accession>A0ABR6PBE1</accession>
<protein>
    <submittedName>
        <fullName evidence="1">Uncharacterized protein</fullName>
    </submittedName>
</protein>
<gene>
    <name evidence="1" type="ORF">HNP68_001055</name>
</gene>
<sequence length="42" mass="5057">MRLYDKSEVLYGAKKYIELNFSKIEKKKNTKIKNGLFYLDIL</sequence>
<comment type="caution">
    <text evidence="1">The sequence shown here is derived from an EMBL/GenBank/DDBJ whole genome shotgun (WGS) entry which is preliminary data.</text>
</comment>
<reference evidence="1 2" key="1">
    <citation type="submission" date="2020-08" db="EMBL/GenBank/DDBJ databases">
        <title>Genomic Encyclopedia of Type Strains, Phase IV (KMG-IV): sequencing the most valuable type-strain genomes for metagenomic binning, comparative biology and taxonomic classification.</title>
        <authorList>
            <person name="Goeker M."/>
        </authorList>
    </citation>
    <scope>NUCLEOTIDE SEQUENCE [LARGE SCALE GENOMIC DNA]</scope>
    <source>
        <strain evidence="1 2">DSM 24625</strain>
    </source>
</reference>
<dbReference type="EMBL" id="JACHFG010000008">
    <property type="protein sequence ID" value="MBB6043433.1"/>
    <property type="molecule type" value="Genomic_DNA"/>
</dbReference>
<keyword evidence="2" id="KW-1185">Reference proteome</keyword>
<name>A0ABR6PBE1_9SPIR</name>
<organism evidence="1 2">
    <name type="scientific">Borreliella yangtzensis</name>
    <dbReference type="NCBI Taxonomy" id="683292"/>
    <lineage>
        <taxon>Bacteria</taxon>
        <taxon>Pseudomonadati</taxon>
        <taxon>Spirochaetota</taxon>
        <taxon>Spirochaetia</taxon>
        <taxon>Spirochaetales</taxon>
        <taxon>Borreliaceae</taxon>
        <taxon>Borreliella</taxon>
    </lineage>
</organism>
<proteinExistence type="predicted"/>
<evidence type="ECO:0000313" key="1">
    <source>
        <dbReference type="EMBL" id="MBB6043433.1"/>
    </source>
</evidence>